<accession>A0ABW0LHS6</accession>
<reference evidence="2" key="1">
    <citation type="journal article" date="2019" name="Int. J. Syst. Evol. Microbiol.">
        <title>The Global Catalogue of Microorganisms (GCM) 10K type strain sequencing project: providing services to taxonomists for standard genome sequencing and annotation.</title>
        <authorList>
            <consortium name="The Broad Institute Genomics Platform"/>
            <consortium name="The Broad Institute Genome Sequencing Center for Infectious Disease"/>
            <person name="Wu L."/>
            <person name="Ma J."/>
        </authorList>
    </citation>
    <scope>NUCLEOTIDE SEQUENCE [LARGE SCALE GENOMIC DNA]</scope>
    <source>
        <strain evidence="2">CGMCC 1.12237</strain>
    </source>
</reference>
<dbReference type="InterPro" id="IPR001539">
    <property type="entry name" value="Peptidase_U32"/>
</dbReference>
<evidence type="ECO:0000313" key="1">
    <source>
        <dbReference type="EMBL" id="MFC5465168.1"/>
    </source>
</evidence>
<dbReference type="EMBL" id="JBHSMC010000014">
    <property type="protein sequence ID" value="MFC5465168.1"/>
    <property type="molecule type" value="Genomic_DNA"/>
</dbReference>
<sequence length="303" mass="34309">MVELIVTAESVEQAKALVMAGVDTLYIGEDEFGLRLPTSFSREEIIAITDFAHEQNKRVCVAVNGLIHNDRIEKVVPYLHFLQEIGVDEITVGDPGVIHLLQKYHLKIPYIYDGHTLVTSAKQVNFWAKRGALGAVLAREITFEELKAIGAQVTVPVEILVYGATCIHHSKRPLVKNYFNFTKTEEPSKSLFISEPKQPDTHYSIYEDMNGTHIFATNDINLMPHLTDLTEAGITQWKLDGIFTRGEAFVEIAELFVQAKQAIQNGKWSTDFMQRLNDRLITLHPKERSLDEGFFLKNPEDVQ</sequence>
<organism evidence="1 2">
    <name type="scientific">Lederbergia graminis</name>
    <dbReference type="NCBI Taxonomy" id="735518"/>
    <lineage>
        <taxon>Bacteria</taxon>
        <taxon>Bacillati</taxon>
        <taxon>Bacillota</taxon>
        <taxon>Bacilli</taxon>
        <taxon>Bacillales</taxon>
        <taxon>Bacillaceae</taxon>
        <taxon>Lederbergia</taxon>
    </lineage>
</organism>
<keyword evidence="2" id="KW-1185">Reference proteome</keyword>
<gene>
    <name evidence="1" type="ORF">ACFPM4_10455</name>
</gene>
<dbReference type="Pfam" id="PF01136">
    <property type="entry name" value="Peptidase_U32"/>
    <property type="match status" value="1"/>
</dbReference>
<dbReference type="InterPro" id="IPR051454">
    <property type="entry name" value="RNA/ubiquinone_mod_enzymes"/>
</dbReference>
<dbReference type="Proteomes" id="UP001596147">
    <property type="component" value="Unassembled WGS sequence"/>
</dbReference>
<proteinExistence type="predicted"/>
<dbReference type="PANTHER" id="PTHR30217">
    <property type="entry name" value="PEPTIDASE U32 FAMILY"/>
    <property type="match status" value="1"/>
</dbReference>
<protein>
    <submittedName>
        <fullName evidence="1">Peptidase U32 family protein</fullName>
    </submittedName>
</protein>
<name>A0ABW0LHS6_9BACI</name>
<evidence type="ECO:0000313" key="2">
    <source>
        <dbReference type="Proteomes" id="UP001596147"/>
    </source>
</evidence>
<dbReference type="PANTHER" id="PTHR30217:SF12">
    <property type="entry name" value="U32 FAMILY PEPTIDASE"/>
    <property type="match status" value="1"/>
</dbReference>
<dbReference type="RefSeq" id="WP_382351129.1">
    <property type="nucleotide sequence ID" value="NZ_JBHSMC010000014.1"/>
</dbReference>
<comment type="caution">
    <text evidence="1">The sequence shown here is derived from an EMBL/GenBank/DDBJ whole genome shotgun (WGS) entry which is preliminary data.</text>
</comment>